<reference evidence="11" key="1">
    <citation type="submission" date="2023-03" db="EMBL/GenBank/DDBJ databases">
        <title>Andean soil-derived lignocellulolytic bacterial consortium as a source of novel taxa and putative plastic-active enzymes.</title>
        <authorList>
            <person name="Diaz-Garcia L."/>
            <person name="Chuvochina M."/>
            <person name="Feuerriegel G."/>
            <person name="Bunk B."/>
            <person name="Sproer C."/>
            <person name="Streit W.R."/>
            <person name="Rodriguez L.M."/>
            <person name="Overmann J."/>
            <person name="Jimenez D.J."/>
        </authorList>
    </citation>
    <scope>NUCLEOTIDE SEQUENCE</scope>
    <source>
        <strain evidence="11">MAG 26</strain>
    </source>
</reference>
<dbReference type="SUPFAM" id="SSF46626">
    <property type="entry name" value="Cytochrome c"/>
    <property type="match status" value="1"/>
</dbReference>
<dbReference type="InterPro" id="IPR018391">
    <property type="entry name" value="PQQ_b-propeller_rpt"/>
</dbReference>
<evidence type="ECO:0000259" key="10">
    <source>
        <dbReference type="PROSITE" id="PS51007"/>
    </source>
</evidence>
<keyword evidence="7 8" id="KW-0408">Iron</keyword>
<dbReference type="KEGG" id="acob:P0Y56_13850"/>
<accession>A0AAJ6BM66</accession>
<comment type="cofactor">
    <cofactor evidence="1">
        <name>pyrroloquinoline quinone</name>
        <dbReference type="ChEBI" id="CHEBI:58442"/>
    </cofactor>
</comment>
<dbReference type="InterPro" id="IPR011047">
    <property type="entry name" value="Quinoprotein_ADH-like_sf"/>
</dbReference>
<feature type="signal peptide" evidence="9">
    <location>
        <begin position="1"/>
        <end position="20"/>
    </location>
</feature>
<evidence type="ECO:0000256" key="8">
    <source>
        <dbReference type="PROSITE-ProRule" id="PRU00433"/>
    </source>
</evidence>
<organism evidence="11 12">
    <name type="scientific">Candidatus Andeanibacterium colombiense</name>
    <dbReference type="NCBI Taxonomy" id="3121345"/>
    <lineage>
        <taxon>Bacteria</taxon>
        <taxon>Pseudomonadati</taxon>
        <taxon>Pseudomonadota</taxon>
        <taxon>Alphaproteobacteria</taxon>
        <taxon>Sphingomonadales</taxon>
        <taxon>Sphingomonadaceae</taxon>
        <taxon>Candidatus Andeanibacterium</taxon>
    </lineage>
</organism>
<dbReference type="GO" id="GO:0009055">
    <property type="term" value="F:electron transfer activity"/>
    <property type="evidence" value="ECO:0007669"/>
    <property type="project" value="InterPro"/>
</dbReference>
<feature type="chain" id="PRO_5042602788" evidence="9">
    <location>
        <begin position="21"/>
        <end position="717"/>
    </location>
</feature>
<dbReference type="InterPro" id="IPR002372">
    <property type="entry name" value="PQQ_rpt_dom"/>
</dbReference>
<name>A0AAJ6BM66_9SPHN</name>
<keyword evidence="4 8" id="KW-0479">Metal-binding</keyword>
<evidence type="ECO:0000256" key="6">
    <source>
        <dbReference type="ARBA" id="ARBA00023002"/>
    </source>
</evidence>
<protein>
    <submittedName>
        <fullName evidence="11">PQQ-binding-like beta-propeller repeat protein</fullName>
    </submittedName>
</protein>
<dbReference type="InterPro" id="IPR009056">
    <property type="entry name" value="Cyt_c-like_dom"/>
</dbReference>
<keyword evidence="3 8" id="KW-0349">Heme</keyword>
<dbReference type="PROSITE" id="PS51007">
    <property type="entry name" value="CYTC"/>
    <property type="match status" value="1"/>
</dbReference>
<dbReference type="SUPFAM" id="SSF50998">
    <property type="entry name" value="Quinoprotein alcohol dehydrogenase-like"/>
    <property type="match status" value="1"/>
</dbReference>
<keyword evidence="5 9" id="KW-0732">Signal</keyword>
<dbReference type="Proteomes" id="UP001218362">
    <property type="component" value="Chromosome"/>
</dbReference>
<proteinExistence type="inferred from homology"/>
<dbReference type="GO" id="GO:0020037">
    <property type="term" value="F:heme binding"/>
    <property type="evidence" value="ECO:0007669"/>
    <property type="project" value="InterPro"/>
</dbReference>
<evidence type="ECO:0000256" key="1">
    <source>
        <dbReference type="ARBA" id="ARBA00001931"/>
    </source>
</evidence>
<dbReference type="Gene3D" id="1.10.760.10">
    <property type="entry name" value="Cytochrome c-like domain"/>
    <property type="match status" value="1"/>
</dbReference>
<comment type="similarity">
    <text evidence="2">Belongs to the bacterial PQQ dehydrogenase family.</text>
</comment>
<evidence type="ECO:0000313" key="12">
    <source>
        <dbReference type="Proteomes" id="UP001218362"/>
    </source>
</evidence>
<evidence type="ECO:0000313" key="11">
    <source>
        <dbReference type="EMBL" id="WEK46089.1"/>
    </source>
</evidence>
<evidence type="ECO:0000256" key="3">
    <source>
        <dbReference type="ARBA" id="ARBA00022617"/>
    </source>
</evidence>
<dbReference type="EMBL" id="CP119316">
    <property type="protein sequence ID" value="WEK46089.1"/>
    <property type="molecule type" value="Genomic_DNA"/>
</dbReference>
<dbReference type="AlphaFoldDB" id="A0AAJ6BM66"/>
<dbReference type="PANTHER" id="PTHR32303">
    <property type="entry name" value="QUINOPROTEIN ALCOHOL DEHYDROGENASE (CYTOCHROME C)"/>
    <property type="match status" value="1"/>
</dbReference>
<dbReference type="PANTHER" id="PTHR32303:SF10">
    <property type="entry name" value="OUTER MEMBRANE PROTEIN ASSEMBLY FACTOR BAMB"/>
    <property type="match status" value="1"/>
</dbReference>
<evidence type="ECO:0000256" key="2">
    <source>
        <dbReference type="ARBA" id="ARBA00008156"/>
    </source>
</evidence>
<dbReference type="SMART" id="SM00564">
    <property type="entry name" value="PQQ"/>
    <property type="match status" value="6"/>
</dbReference>
<dbReference type="GO" id="GO:0016491">
    <property type="term" value="F:oxidoreductase activity"/>
    <property type="evidence" value="ECO:0007669"/>
    <property type="project" value="UniProtKB-KW"/>
</dbReference>
<evidence type="ECO:0000256" key="9">
    <source>
        <dbReference type="SAM" id="SignalP"/>
    </source>
</evidence>
<gene>
    <name evidence="11" type="ORF">P0Y56_13850</name>
</gene>
<keyword evidence="6" id="KW-0560">Oxidoreductase</keyword>
<dbReference type="Pfam" id="PF13442">
    <property type="entry name" value="Cytochrome_CBB3"/>
    <property type="match status" value="1"/>
</dbReference>
<sequence length="717" mass="77069">MGFKRFIASAIMGFAAFAQASAQVAPPTTPVTDAMLQNPDPKDWLSWRRTLDSWGYSPLDQITRANVGQLRLVWVRPLDAGHQEGTPLVHDGVMYFPGPSDSVTALDAVSGDVIWVHKRELPKDMRDYLSFPDTNRNLAIYGNLIIARGSDDHIYALDAQTGKLAWDTTILDYHKGAKQSSGPIIADGLAITGRSCEPEGGPDACVITAHDAKTGKEVWRTSTIARGSDPNDKSWGGLPLEKRMQVGAWMNASYDPELKLLYMGTSVSTPAPKFLLAGNDKTYLYHNSTLALDVKTGRIVWHYQHLVDHWDLDHTFPRILLDQQVAPDPSEVTWINPKIDRTRTYKVVTGIPGKTGIVYTLDRRTGQFLWARPTVMQNVVQSIDGRTGKVTGNPETIFDQIGQTRFVCPSSTGGANYQAPAYSQLTRTMYFPAQNLCETVTAVKPDWDNPGYSVAARIGLSPDADDKLGTITAVNAVTGKTAWKYSIRAGMQSLLTTGGGLLFAGDAAGRFRALDQADGKVLWEMNLGSAVTGYPVTFAAGGHQYVAVSTGFWLGDNFTPELIHGTQGTLFVFALPDAGIGQAGPPRPPVNPAPEAASVDPAPGGGTALKTIDGMFSAAQAAQGRAVYTQHCAACHGANFSPAGGVPPLKGAAFLANWKGRGLADLYAKVKTMPPGAANSLGDEDYLAAMTYLLEANGLKPGDPLDVARLKEFGFAK</sequence>
<dbReference type="Gene3D" id="2.140.10.10">
    <property type="entry name" value="Quinoprotein alcohol dehydrogenase-like superfamily"/>
    <property type="match status" value="1"/>
</dbReference>
<evidence type="ECO:0000256" key="7">
    <source>
        <dbReference type="ARBA" id="ARBA00023004"/>
    </source>
</evidence>
<dbReference type="Pfam" id="PF01011">
    <property type="entry name" value="PQQ"/>
    <property type="match status" value="2"/>
</dbReference>
<dbReference type="GO" id="GO:0046872">
    <property type="term" value="F:metal ion binding"/>
    <property type="evidence" value="ECO:0007669"/>
    <property type="project" value="UniProtKB-KW"/>
</dbReference>
<evidence type="ECO:0000256" key="4">
    <source>
        <dbReference type="ARBA" id="ARBA00022723"/>
    </source>
</evidence>
<dbReference type="InterPro" id="IPR036909">
    <property type="entry name" value="Cyt_c-like_dom_sf"/>
</dbReference>
<feature type="domain" description="Cytochrome c" evidence="10">
    <location>
        <begin position="619"/>
        <end position="697"/>
    </location>
</feature>
<evidence type="ECO:0000256" key="5">
    <source>
        <dbReference type="ARBA" id="ARBA00022729"/>
    </source>
</evidence>